<organism evidence="16 17">
    <name type="scientific">Polyplax serrata</name>
    <name type="common">Common mouse louse</name>
    <dbReference type="NCBI Taxonomy" id="468196"/>
    <lineage>
        <taxon>Eukaryota</taxon>
        <taxon>Metazoa</taxon>
        <taxon>Ecdysozoa</taxon>
        <taxon>Arthropoda</taxon>
        <taxon>Hexapoda</taxon>
        <taxon>Insecta</taxon>
        <taxon>Pterygota</taxon>
        <taxon>Neoptera</taxon>
        <taxon>Paraneoptera</taxon>
        <taxon>Psocodea</taxon>
        <taxon>Troctomorpha</taxon>
        <taxon>Phthiraptera</taxon>
        <taxon>Anoplura</taxon>
        <taxon>Polyplacidae</taxon>
        <taxon>Polyplax</taxon>
    </lineage>
</organism>
<dbReference type="FunFam" id="2.10.25.10:FF:000021">
    <property type="entry name" value="Teneurin transmembrane protein 2"/>
    <property type="match status" value="2"/>
</dbReference>
<dbReference type="InterPro" id="IPR000742">
    <property type="entry name" value="EGF"/>
</dbReference>
<dbReference type="Proteomes" id="UP001372834">
    <property type="component" value="Unassembled WGS sequence"/>
</dbReference>
<feature type="region of interest" description="Disordered" evidence="13">
    <location>
        <begin position="1"/>
        <end position="23"/>
    </location>
</feature>
<feature type="transmembrane region" description="Helical" evidence="14">
    <location>
        <begin position="111"/>
        <end position="132"/>
    </location>
</feature>
<dbReference type="FunFam" id="2.10.25.10:FF:000013">
    <property type="entry name" value="Teneurin transmembrane protein 4"/>
    <property type="match status" value="1"/>
</dbReference>
<dbReference type="PROSITE" id="PS50026">
    <property type="entry name" value="EGF_3"/>
    <property type="match status" value="2"/>
</dbReference>
<proteinExistence type="inferred from homology"/>
<evidence type="ECO:0000256" key="6">
    <source>
        <dbReference type="ARBA" id="ARBA00022692"/>
    </source>
</evidence>
<feature type="domain" description="EGF-like" evidence="15">
    <location>
        <begin position="422"/>
        <end position="458"/>
    </location>
</feature>
<evidence type="ECO:0000256" key="1">
    <source>
        <dbReference type="ARBA" id="ARBA00004167"/>
    </source>
</evidence>
<protein>
    <recommendedName>
        <fullName evidence="15">EGF-like domain-containing protein</fullName>
    </recommendedName>
</protein>
<dbReference type="Pfam" id="PF25024">
    <property type="entry name" value="EGF_TEN"/>
    <property type="match status" value="1"/>
</dbReference>
<reference evidence="16 17" key="1">
    <citation type="submission" date="2023-10" db="EMBL/GenBank/DDBJ databases">
        <title>Genomes of two closely related lineages of the louse Polyplax serrata with different host specificities.</title>
        <authorList>
            <person name="Martinu J."/>
            <person name="Tarabai H."/>
            <person name="Stefka J."/>
            <person name="Hypsa V."/>
        </authorList>
    </citation>
    <scope>NUCLEOTIDE SEQUENCE [LARGE SCALE GENOMIC DNA]</scope>
    <source>
        <strain evidence="16">HR10_N</strain>
    </source>
</reference>
<accession>A0AAN8S373</accession>
<evidence type="ECO:0000256" key="11">
    <source>
        <dbReference type="ARBA" id="ARBA00023180"/>
    </source>
</evidence>
<name>A0AAN8S373_POLSC</name>
<evidence type="ECO:0000256" key="4">
    <source>
        <dbReference type="ARBA" id="ARBA00022475"/>
    </source>
</evidence>
<feature type="domain" description="EGF-like" evidence="15">
    <location>
        <begin position="624"/>
        <end position="659"/>
    </location>
</feature>
<evidence type="ECO:0000256" key="5">
    <source>
        <dbReference type="ARBA" id="ARBA00022536"/>
    </source>
</evidence>
<evidence type="ECO:0000256" key="8">
    <source>
        <dbReference type="ARBA" id="ARBA00022989"/>
    </source>
</evidence>
<comment type="similarity">
    <text evidence="3">Belongs to the tenascin family. Teneurin subfamily.</text>
</comment>
<dbReference type="AlphaFoldDB" id="A0AAN8S373"/>
<evidence type="ECO:0000256" key="14">
    <source>
        <dbReference type="SAM" id="Phobius"/>
    </source>
</evidence>
<comment type="caution">
    <text evidence="16">The sequence shown here is derived from an EMBL/GenBank/DDBJ whole genome shotgun (WGS) entry which is preliminary data.</text>
</comment>
<evidence type="ECO:0000256" key="3">
    <source>
        <dbReference type="ARBA" id="ARBA00009385"/>
    </source>
</evidence>
<keyword evidence="10 12" id="KW-1015">Disulfide bond</keyword>
<evidence type="ECO:0000256" key="10">
    <source>
        <dbReference type="ARBA" id="ARBA00023157"/>
    </source>
</evidence>
<keyword evidence="6 14" id="KW-0812">Transmembrane</keyword>
<comment type="subcellular location">
    <subcellularLocation>
        <location evidence="2">Cell membrane</location>
    </subcellularLocation>
    <subcellularLocation>
        <location evidence="1">Membrane</location>
        <topology evidence="1">Single-pass membrane protein</topology>
    </subcellularLocation>
</comment>
<sequence length="780" mass="86708">MEEKRVPKNKQNEEGRENEKFSREVEYKRPKGVVFLGRQTGSKEVVVMEGYYGTPQWLNPGLIGNPQIGVTPATPLMSVFPLRAPPANYSPYSPSRFHIDKRCQHRCTWKCFSIALILLSLLLTALLAYFGAVSSVRSGGDPTTCIVVEDAKAVSQESVDHVISSQSPTEESLLSSTHQNLLNSLSDTQTPQSVNENLLLNQQQLQSHQELHPGFNNYWPTVTEISDFDVSYRSKVNPLQFWNLEFKNKHPAFVRLNFTLPWGSNFAVYGRRNVAPSVTQYDFVEFVKGGRIDRLKREVDDYVSEHRWKRDTSSVVFIQNGTRPKKPEILKHHEEKRSIPAKNVTKRSNVGDAGNVLMVNVTLLQYFDTGVWFVSVYNDDVRPHEVNLVISEAEGVSTACPNDCSSHGSCYLGKCDCIDGYEGIDCSKSVCPVLCSNHGKYGGGICHCEEGWKGPECDIPKHDCQSPDCSGHGKCVKGSCQCVVGWKGPLCNEVDCIDPTCSDHGTCVNGKCYCKAGWQGANCSALDKQVYQCLPSCSEHGTYDLETGSCKCQPFWTGSDCSKALCSLDCGEHGRCGQGKCECTDGWTGDRCDLLPCDTRCQEHGQCKNGTCVCSQGWNGRHCTIPGCKNACSRHGMCSLEDGEYHCICSTEWAGDDCSIPLEQQCNDEVDNDHDGMVDCSDSECCSHPSCADHIMCLSSNDPVEVLLRKQPPSVTSSFYQRVKFLIEENSVQSYAHMDEYSERTGGTNAYVNIRTDKFKSFFFQQTLVNHFLNTVVGKV</sequence>
<dbReference type="Pfam" id="PF23093">
    <property type="entry name" value="GBD_Tenm3"/>
    <property type="match status" value="2"/>
</dbReference>
<dbReference type="Gene3D" id="2.10.25.10">
    <property type="entry name" value="Laminin"/>
    <property type="match status" value="6"/>
</dbReference>
<keyword evidence="5 12" id="KW-0245">EGF-like domain</keyword>
<evidence type="ECO:0000313" key="16">
    <source>
        <dbReference type="EMBL" id="KAK6619589.1"/>
    </source>
</evidence>
<dbReference type="PANTHER" id="PTHR11219:SF69">
    <property type="entry name" value="TENEURIN-A"/>
    <property type="match status" value="1"/>
</dbReference>
<dbReference type="EMBL" id="JAWJWE010000040">
    <property type="protein sequence ID" value="KAK6619589.1"/>
    <property type="molecule type" value="Genomic_DNA"/>
</dbReference>
<dbReference type="SUPFAM" id="SSF57196">
    <property type="entry name" value="EGF/Laminin"/>
    <property type="match status" value="3"/>
</dbReference>
<keyword evidence="11" id="KW-0325">Glycoprotein</keyword>
<evidence type="ECO:0000259" key="15">
    <source>
        <dbReference type="PROSITE" id="PS50026"/>
    </source>
</evidence>
<dbReference type="FunFam" id="2.10.25.10:FF:000001">
    <property type="entry name" value="Tenascin C"/>
    <property type="match status" value="1"/>
</dbReference>
<evidence type="ECO:0000256" key="13">
    <source>
        <dbReference type="SAM" id="MobiDB-lite"/>
    </source>
</evidence>
<keyword evidence="8 14" id="KW-1133">Transmembrane helix</keyword>
<evidence type="ECO:0000256" key="9">
    <source>
        <dbReference type="ARBA" id="ARBA00023136"/>
    </source>
</evidence>
<evidence type="ECO:0000256" key="12">
    <source>
        <dbReference type="PROSITE-ProRule" id="PRU00076"/>
    </source>
</evidence>
<feature type="disulfide bond" evidence="12">
    <location>
        <begin position="649"/>
        <end position="658"/>
    </location>
</feature>
<dbReference type="GO" id="GO:0008038">
    <property type="term" value="P:neuron recognition"/>
    <property type="evidence" value="ECO:0007669"/>
    <property type="project" value="UniProtKB-ARBA"/>
</dbReference>
<feature type="disulfide bond" evidence="12">
    <location>
        <begin position="628"/>
        <end position="638"/>
    </location>
</feature>
<dbReference type="GO" id="GO:0005886">
    <property type="term" value="C:plasma membrane"/>
    <property type="evidence" value="ECO:0007669"/>
    <property type="project" value="UniProtKB-SubCell"/>
</dbReference>
<dbReference type="PROSITE" id="PS00022">
    <property type="entry name" value="EGF_1"/>
    <property type="match status" value="4"/>
</dbReference>
<evidence type="ECO:0000256" key="7">
    <source>
        <dbReference type="ARBA" id="ARBA00022737"/>
    </source>
</evidence>
<gene>
    <name evidence="16" type="ORF">RUM43_012346</name>
</gene>
<dbReference type="PROSITE" id="PS01186">
    <property type="entry name" value="EGF_2"/>
    <property type="match status" value="2"/>
</dbReference>
<keyword evidence="9 14" id="KW-0472">Membrane</keyword>
<feature type="disulfide bond" evidence="12">
    <location>
        <begin position="448"/>
        <end position="457"/>
    </location>
</feature>
<evidence type="ECO:0000256" key="2">
    <source>
        <dbReference type="ARBA" id="ARBA00004236"/>
    </source>
</evidence>
<keyword evidence="4" id="KW-1003">Cell membrane</keyword>
<keyword evidence="7" id="KW-0677">Repeat</keyword>
<dbReference type="InterPro" id="IPR051216">
    <property type="entry name" value="Teneurin"/>
</dbReference>
<dbReference type="GO" id="GO:0008045">
    <property type="term" value="P:motor neuron axon guidance"/>
    <property type="evidence" value="ECO:0007669"/>
    <property type="project" value="TreeGrafter"/>
</dbReference>
<comment type="caution">
    <text evidence="12">Lacks conserved residue(s) required for the propagation of feature annotation.</text>
</comment>
<dbReference type="SMART" id="SM00181">
    <property type="entry name" value="EGF"/>
    <property type="match status" value="8"/>
</dbReference>
<evidence type="ECO:0000313" key="17">
    <source>
        <dbReference type="Proteomes" id="UP001372834"/>
    </source>
</evidence>
<dbReference type="InterPro" id="IPR057629">
    <property type="entry name" value="Teneurin1-4_GBD"/>
</dbReference>
<dbReference type="PANTHER" id="PTHR11219">
    <property type="entry name" value="TENEURIN AND N-ACETYLGLUCOSAMINE-1-PHOSPHODIESTER ALPHA-N-ACETYLGLUCOSAMINIDASE"/>
    <property type="match status" value="1"/>
</dbReference>